<dbReference type="Proteomes" id="UP001215151">
    <property type="component" value="Unassembled WGS sequence"/>
</dbReference>
<feature type="compositionally biased region" description="Polar residues" evidence="1">
    <location>
        <begin position="227"/>
        <end position="237"/>
    </location>
</feature>
<name>A0AAD7X4Y2_9APHY</name>
<accession>A0AAD7X4Y2</accession>
<dbReference type="EMBL" id="JAPEVG010000979">
    <property type="protein sequence ID" value="KAJ8454387.1"/>
    <property type="molecule type" value="Genomic_DNA"/>
</dbReference>
<feature type="compositionally biased region" description="Basic and acidic residues" evidence="1">
    <location>
        <begin position="426"/>
        <end position="452"/>
    </location>
</feature>
<feature type="compositionally biased region" description="Basic residues" evidence="1">
    <location>
        <begin position="520"/>
        <end position="529"/>
    </location>
</feature>
<sequence length="529" mass="57237">MTATVVYVERRGRAPRNRRNETRIAEIVYFDATVRPEEPLHIGKRVQLRELKKTPADGIDDEEDEYVIMGTGVEGTIIGIRAVEKETIDFVVKNDCAWSMTELAYLTVDRSDAGAVHLMLVRPMQPSRDACRYCRGETTSRRAACNDCINAPAEGVQNGQNEYLSSPRPPLPVDTNPASMQYANALLHPPVTPARAQSTTLSVLPMHHGEKTARRYSAMEEHESPLPINNSPRSSAGSHAPTPTLRARALTVGYPATMDGGAVLPFSGVDGLGLDDYELGSEDGIGSPVEEGSPNDVNESGMMERVDVDMAEPAGGNASPEALRVEGPPARKKHKTDATTAVAMACTAEHTGAATGASPAQSQPRQTRRALTETFVRRVIEMAQDDIVRRILDSFGGTLNPLLAETRTPEVEPAPLQATPNPLRNAPDEGRGHDGAGPAARRDGSAVERANPERSANGWKVVTRSKSHARTIAERGAAIARPQTARAVARGAERNTAPAKNYAHIWPNSPQPWLGPAVRKASRRNRRRV</sequence>
<protein>
    <submittedName>
        <fullName evidence="2">Uncharacterized protein</fullName>
    </submittedName>
</protein>
<evidence type="ECO:0000313" key="3">
    <source>
        <dbReference type="Proteomes" id="UP001215151"/>
    </source>
</evidence>
<evidence type="ECO:0000256" key="1">
    <source>
        <dbReference type="SAM" id="MobiDB-lite"/>
    </source>
</evidence>
<feature type="compositionally biased region" description="Basic and acidic residues" evidence="1">
    <location>
        <begin position="212"/>
        <end position="224"/>
    </location>
</feature>
<dbReference type="AlphaFoldDB" id="A0AAD7X4Y2"/>
<feature type="region of interest" description="Disordered" evidence="1">
    <location>
        <begin position="509"/>
        <end position="529"/>
    </location>
</feature>
<feature type="region of interest" description="Disordered" evidence="1">
    <location>
        <begin position="405"/>
        <end position="470"/>
    </location>
</feature>
<comment type="caution">
    <text evidence="2">The sequence shown here is derived from an EMBL/GenBank/DDBJ whole genome shotgun (WGS) entry which is preliminary data.</text>
</comment>
<keyword evidence="3" id="KW-1185">Reference proteome</keyword>
<reference evidence="2" key="1">
    <citation type="submission" date="2022-11" db="EMBL/GenBank/DDBJ databases">
        <title>Genome Sequence of Cubamyces cubensis.</title>
        <authorList>
            <person name="Buettner E."/>
        </authorList>
    </citation>
    <scope>NUCLEOTIDE SEQUENCE</scope>
    <source>
        <strain evidence="2">MPL-01</strain>
    </source>
</reference>
<feature type="region of interest" description="Disordered" evidence="1">
    <location>
        <begin position="212"/>
        <end position="242"/>
    </location>
</feature>
<organism evidence="2 3">
    <name type="scientific">Trametes cubensis</name>
    <dbReference type="NCBI Taxonomy" id="1111947"/>
    <lineage>
        <taxon>Eukaryota</taxon>
        <taxon>Fungi</taxon>
        <taxon>Dikarya</taxon>
        <taxon>Basidiomycota</taxon>
        <taxon>Agaricomycotina</taxon>
        <taxon>Agaricomycetes</taxon>
        <taxon>Polyporales</taxon>
        <taxon>Polyporaceae</taxon>
        <taxon>Trametes</taxon>
    </lineage>
</organism>
<feature type="region of interest" description="Disordered" evidence="1">
    <location>
        <begin position="313"/>
        <end position="332"/>
    </location>
</feature>
<proteinExistence type="predicted"/>
<gene>
    <name evidence="2" type="ORF">ONZ51_g13051</name>
</gene>
<evidence type="ECO:0000313" key="2">
    <source>
        <dbReference type="EMBL" id="KAJ8454387.1"/>
    </source>
</evidence>